<reference evidence="2" key="1">
    <citation type="submission" date="2015-10" db="EMBL/GenBank/DDBJ databases">
        <title>Draft Genome Sequences of 11 Lactococcus lactis subspecies cremoris strains.</title>
        <authorList>
            <person name="Wels M."/>
            <person name="Backus L."/>
            <person name="Boekhorst J."/>
            <person name="Dijkstra A."/>
            <person name="Beerthuizen M."/>
            <person name="Kelly W."/>
            <person name="Siezen R."/>
            <person name="Bachmann H."/>
            <person name="Van Hijum S."/>
        </authorList>
    </citation>
    <scope>NUCLEOTIDE SEQUENCE [LARGE SCALE GENOMIC DNA]</scope>
    <source>
        <strain evidence="2">LMG8520</strain>
    </source>
</reference>
<comment type="caution">
    <text evidence="1">The sequence shown here is derived from an EMBL/GenBank/DDBJ whole genome shotgun (WGS) entry which is preliminary data.</text>
</comment>
<organism evidence="1 2">
    <name type="scientific">Lactococcus lactis subsp. lactis</name>
    <name type="common">Streptococcus lactis</name>
    <dbReference type="NCBI Taxonomy" id="1360"/>
    <lineage>
        <taxon>Bacteria</taxon>
        <taxon>Bacillati</taxon>
        <taxon>Bacillota</taxon>
        <taxon>Bacilli</taxon>
        <taxon>Lactobacillales</taxon>
        <taxon>Streptococcaceae</taxon>
        <taxon>Lactococcus</taxon>
    </lineage>
</organism>
<protein>
    <submittedName>
        <fullName evidence="1">Phage protein</fullName>
    </submittedName>
</protein>
<dbReference type="AlphaFoldDB" id="A0A0V8D748"/>
<dbReference type="Proteomes" id="UP000054230">
    <property type="component" value="Unassembled WGS sequence"/>
</dbReference>
<evidence type="ECO:0000313" key="1">
    <source>
        <dbReference type="EMBL" id="KSU09199.1"/>
    </source>
</evidence>
<evidence type="ECO:0000313" key="2">
    <source>
        <dbReference type="Proteomes" id="UP000054230"/>
    </source>
</evidence>
<dbReference type="EMBL" id="LKLP01000079">
    <property type="protein sequence ID" value="KSU09199.1"/>
    <property type="molecule type" value="Genomic_DNA"/>
</dbReference>
<dbReference type="PATRIC" id="fig|1360.106.peg.1626"/>
<accession>A0A0V8D748</accession>
<sequence>MAYLTFPEYQKFGYQEVTEDDFKRLVVRASDVIDIRTRNFYRFHDLESDVEFRKNQFKKAIALQIEYMATIGAVSTAEIDSPTNWSLDGVSVANGSSGSSGDNTTSIVSDDALELLSMTGLLYRGTC</sequence>
<proteinExistence type="predicted"/>
<gene>
    <name evidence="1" type="ORF">LMG8520_1512</name>
</gene>
<name>A0A0V8D748_LACLL</name>
<dbReference type="RefSeq" id="WP_058209855.1">
    <property type="nucleotide sequence ID" value="NZ_LKLP01000079.1"/>
</dbReference>